<gene>
    <name evidence="2" type="ORF">DY000_02014218</name>
</gene>
<dbReference type="Proteomes" id="UP000266723">
    <property type="component" value="Unassembled WGS sequence"/>
</dbReference>
<accession>A0ABQ7DA01</accession>
<protein>
    <recommendedName>
        <fullName evidence="4">DUF4005 domain-containing protein</fullName>
    </recommendedName>
</protein>
<keyword evidence="3" id="KW-1185">Reference proteome</keyword>
<feature type="region of interest" description="Disordered" evidence="1">
    <location>
        <begin position="200"/>
        <end position="223"/>
    </location>
</feature>
<feature type="compositionally biased region" description="Polar residues" evidence="1">
    <location>
        <begin position="200"/>
        <end position="209"/>
    </location>
</feature>
<reference evidence="2 3" key="1">
    <citation type="journal article" date="2020" name="BMC Genomics">
        <title>Intraspecific diversification of the crop wild relative Brassica cretica Lam. using demographic model selection.</title>
        <authorList>
            <person name="Kioukis A."/>
            <person name="Michalopoulou V.A."/>
            <person name="Briers L."/>
            <person name="Pirintsos S."/>
            <person name="Studholme D.J."/>
            <person name="Pavlidis P."/>
            <person name="Sarris P.F."/>
        </authorList>
    </citation>
    <scope>NUCLEOTIDE SEQUENCE [LARGE SCALE GENOMIC DNA]</scope>
    <source>
        <strain evidence="3">cv. PFS-1207/04</strain>
    </source>
</reference>
<evidence type="ECO:0000313" key="2">
    <source>
        <dbReference type="EMBL" id="KAF3568394.1"/>
    </source>
</evidence>
<evidence type="ECO:0000256" key="1">
    <source>
        <dbReference type="SAM" id="MobiDB-lite"/>
    </source>
</evidence>
<evidence type="ECO:0008006" key="4">
    <source>
        <dbReference type="Google" id="ProtNLM"/>
    </source>
</evidence>
<feature type="region of interest" description="Disordered" evidence="1">
    <location>
        <begin position="1"/>
        <end position="23"/>
    </location>
</feature>
<evidence type="ECO:0000313" key="3">
    <source>
        <dbReference type="Proteomes" id="UP000266723"/>
    </source>
</evidence>
<proteinExistence type="predicted"/>
<sequence>MVNLQWQSYTRRHPAAPSAGIQRNPTLEPLSAKRHCCLVVTHILGHRTQILNSTGQEELRRLRGIYLGEPPSPRQARLPPELPTATAPKETLAPIDNFRKSSVSPPSSRRARHHLPTTHQDLSFYIEDHRNSVLSRQKRRLCLRRIAPFHQICAVSDERRKENGGGSILGNRRRRRRSGAPPKARSRFARYSNLLYNDPNNMMKPSSFNFLRPNSEADQKTQN</sequence>
<feature type="compositionally biased region" description="Basic residues" evidence="1">
    <location>
        <begin position="171"/>
        <end position="186"/>
    </location>
</feature>
<comment type="caution">
    <text evidence="2">The sequence shown here is derived from an EMBL/GenBank/DDBJ whole genome shotgun (WGS) entry which is preliminary data.</text>
</comment>
<dbReference type="EMBL" id="QGKV02000759">
    <property type="protein sequence ID" value="KAF3568394.1"/>
    <property type="molecule type" value="Genomic_DNA"/>
</dbReference>
<feature type="region of interest" description="Disordered" evidence="1">
    <location>
        <begin position="159"/>
        <end position="186"/>
    </location>
</feature>
<organism evidence="2 3">
    <name type="scientific">Brassica cretica</name>
    <name type="common">Mustard</name>
    <dbReference type="NCBI Taxonomy" id="69181"/>
    <lineage>
        <taxon>Eukaryota</taxon>
        <taxon>Viridiplantae</taxon>
        <taxon>Streptophyta</taxon>
        <taxon>Embryophyta</taxon>
        <taxon>Tracheophyta</taxon>
        <taxon>Spermatophyta</taxon>
        <taxon>Magnoliopsida</taxon>
        <taxon>eudicotyledons</taxon>
        <taxon>Gunneridae</taxon>
        <taxon>Pentapetalae</taxon>
        <taxon>rosids</taxon>
        <taxon>malvids</taxon>
        <taxon>Brassicales</taxon>
        <taxon>Brassicaceae</taxon>
        <taxon>Brassiceae</taxon>
        <taxon>Brassica</taxon>
    </lineage>
</organism>
<feature type="region of interest" description="Disordered" evidence="1">
    <location>
        <begin position="68"/>
        <end position="87"/>
    </location>
</feature>
<name>A0ABQ7DA01_BRACR</name>